<evidence type="ECO:0000256" key="2">
    <source>
        <dbReference type="PROSITE-ProRule" id="PRU00176"/>
    </source>
</evidence>
<feature type="compositionally biased region" description="Basic and acidic residues" evidence="4">
    <location>
        <begin position="959"/>
        <end position="975"/>
    </location>
</feature>
<feature type="compositionally biased region" description="Polar residues" evidence="4">
    <location>
        <begin position="383"/>
        <end position="401"/>
    </location>
</feature>
<dbReference type="InterPro" id="IPR012677">
    <property type="entry name" value="Nucleotide-bd_a/b_plait_sf"/>
</dbReference>
<gene>
    <name evidence="7" type="ORF">ALC57_16023</name>
</gene>
<accession>A0A195DGB1</accession>
<dbReference type="CDD" id="cd16983">
    <property type="entry name" value="CID_SCAF8_like"/>
    <property type="match status" value="1"/>
</dbReference>
<feature type="compositionally biased region" description="Polar residues" evidence="4">
    <location>
        <begin position="161"/>
        <end position="191"/>
    </location>
</feature>
<dbReference type="SUPFAM" id="SSF48464">
    <property type="entry name" value="ENTH/VHS domain"/>
    <property type="match status" value="1"/>
</dbReference>
<dbReference type="InterPro" id="IPR008942">
    <property type="entry name" value="ENTH_VHS"/>
</dbReference>
<protein>
    <submittedName>
        <fullName evidence="7">RNA-binding protein 16</fullName>
    </submittedName>
</protein>
<name>A0A195DGB1_9HYME</name>
<feature type="region of interest" description="Disordered" evidence="4">
    <location>
        <begin position="925"/>
        <end position="1143"/>
    </location>
</feature>
<dbReference type="SUPFAM" id="SSF54928">
    <property type="entry name" value="RNA-binding domain, RBD"/>
    <property type="match status" value="1"/>
</dbReference>
<dbReference type="GO" id="GO:0005634">
    <property type="term" value="C:nucleus"/>
    <property type="evidence" value="ECO:0007669"/>
    <property type="project" value="TreeGrafter"/>
</dbReference>
<feature type="region of interest" description="Disordered" evidence="4">
    <location>
        <begin position="382"/>
        <end position="539"/>
    </location>
</feature>
<feature type="compositionally biased region" description="Basic and acidic residues" evidence="4">
    <location>
        <begin position="1393"/>
        <end position="1406"/>
    </location>
</feature>
<evidence type="ECO:0000256" key="4">
    <source>
        <dbReference type="SAM" id="MobiDB-lite"/>
    </source>
</evidence>
<dbReference type="Pfam" id="PF04818">
    <property type="entry name" value="CID"/>
    <property type="match status" value="1"/>
</dbReference>
<evidence type="ECO:0000313" key="8">
    <source>
        <dbReference type="Proteomes" id="UP000078492"/>
    </source>
</evidence>
<feature type="compositionally biased region" description="Basic and acidic residues" evidence="4">
    <location>
        <begin position="932"/>
        <end position="946"/>
    </location>
</feature>
<evidence type="ECO:0000256" key="3">
    <source>
        <dbReference type="SAM" id="Coils"/>
    </source>
</evidence>
<organism evidence="7 8">
    <name type="scientific">Trachymyrmex cornetzi</name>
    <dbReference type="NCBI Taxonomy" id="471704"/>
    <lineage>
        <taxon>Eukaryota</taxon>
        <taxon>Metazoa</taxon>
        <taxon>Ecdysozoa</taxon>
        <taxon>Arthropoda</taxon>
        <taxon>Hexapoda</taxon>
        <taxon>Insecta</taxon>
        <taxon>Pterygota</taxon>
        <taxon>Neoptera</taxon>
        <taxon>Endopterygota</taxon>
        <taxon>Hymenoptera</taxon>
        <taxon>Apocrita</taxon>
        <taxon>Aculeata</taxon>
        <taxon>Formicoidea</taxon>
        <taxon>Formicidae</taxon>
        <taxon>Myrmicinae</taxon>
        <taxon>Trachymyrmex</taxon>
    </lineage>
</organism>
<dbReference type="CDD" id="cd12227">
    <property type="entry name" value="RRM_SCAF4_SCAF8"/>
    <property type="match status" value="1"/>
</dbReference>
<evidence type="ECO:0000259" key="5">
    <source>
        <dbReference type="PROSITE" id="PS50102"/>
    </source>
</evidence>
<dbReference type="FunFam" id="1.25.40.90:FF:000004">
    <property type="entry name" value="splicing factor, arginine/serine-rich 15"/>
    <property type="match status" value="1"/>
</dbReference>
<keyword evidence="8" id="KW-1185">Reference proteome</keyword>
<feature type="region of interest" description="Disordered" evidence="4">
    <location>
        <begin position="154"/>
        <end position="196"/>
    </location>
</feature>
<dbReference type="PROSITE" id="PS50102">
    <property type="entry name" value="RRM"/>
    <property type="match status" value="1"/>
</dbReference>
<feature type="compositionally biased region" description="Basic residues" evidence="4">
    <location>
        <begin position="499"/>
        <end position="516"/>
    </location>
</feature>
<dbReference type="SMART" id="SM00582">
    <property type="entry name" value="RPR"/>
    <property type="match status" value="1"/>
</dbReference>
<feature type="compositionally biased region" description="Basic and acidic residues" evidence="4">
    <location>
        <begin position="486"/>
        <end position="498"/>
    </location>
</feature>
<feature type="domain" description="CID" evidence="6">
    <location>
        <begin position="14"/>
        <end position="154"/>
    </location>
</feature>
<feature type="compositionally biased region" description="Basic residues" evidence="4">
    <location>
        <begin position="476"/>
        <end position="485"/>
    </location>
</feature>
<sequence>MCADEGILLYIASSEDIINQDLILQLSALYDVKPPISKAKMNSLTRGAIKAIKFYKHVVQSVEKFIQKCKPEYKVPGLYVIDSIVRQSRHQFGMEKDVFAPRFAKNMQTTFLNLLKCPQEDKSKVIRVLNLWQKNAVFPPEVIQPLFDLADPNHPIHKEQPVNSNGTLNASSGSNLSNVSAVTKTPPSTIKNAAKDPKLFPSGKTIDPVWLAQTKMEAAVNANKLLNQSNSGQVDSSFFDQLQHLQQLLMKKDVTNEPKSSVKFDKKLLEYDYGEEEDDDVVVTNSPSTAASANTQHNTVSANSSLESLGLLLANPEVMRQLQTLQQTMQSNATSSIEMEEKMRKLQQMKQQEEEFDKHLAQTVPNLPFAAECDLKPSDILKPSTQNYASNMNSNVMQDMSQPPPGYPPAMSYSSQSLSNIRQINQSTHQNQKSPLLDERQETQDYSGNSVRRDSSSVEIVNCENASSQSRSPERYRHHSRSRSPRLRDRDRDRDRDRKSRSRSRSRRRRSRSRVRKRDDSREKMTEEEREKDRERRKRGLPSIVRDKLSVCSTTLWVGHLSKLVHQEELSDTFGELGDIVSIDLISPRGCAFICMNRRQDAYRALTKLKNQKMQGKAITLAWAPGKGVKGKEWKDYWEVELGVSYIPWNKLTNITDQELELLEEGGMIDEDTLPPHLKGKLKHTGTSADVLQQQLHLQQQAIVATGAPIPTLTDGIVNVIQPPANSQQQQQQPPQQQQLVDTSQPPPIRPPTSAALLPPPNTQLQMMPPAFTMPPGVPRMISHMGLQMPHGLMPNVPIGVPPPNMQSLLGPPGMMQTMLTPPVNPPFGAGVGVSLLTQIPLPAPAAPSDKPNSTGYEILNITGMPHNVPPIGVPPPTTETSMPNLPMLRQPYGVGPAPPMQMQLPQQQHHSDDMDVEMEDAMPQSLNSNLPKDKPNLSDHSRHSEGPSGQNQNIQEGEGMKKENKPSLAERLRQLADGTLPLDDRMDRNMRGNRAERNNERNDRNFEESPGGGVRRPPGDMPISLMDLPKFPGVMPPDRTDFPRGPDFRSGPPDTREFPQRGLPDRPDRQNFPPRGGPRASQMDDFHDPRMQPGMFPEEHYENRLGHNGPRPDDFPPGRLGPARDEFERPERGPRRPPVDEYERERFEYEMRRDGFDPRMQDGFDHRGHNERSDFDLRRREFFGGPMEPVFGMPPLMGPKGPRGPVGPDGFGPRGARGPVASHVHIFQRGLGRRFMQIRNLKSIRPLMFHLRGMGPRGMRPGMRPPFAPRGPPFDPRESDSFFRPPFDEMRGRPGPHIRPPFGPMGPPAMHGPDGPWRNQEGGGPTPWSGQEPDGHGQRENHLPRDKQKLAKHQDYKNMSERENRNRNRKSRWGNISPQMTDDVDEMPSEEAENKMETSDGSKLEAKDDFDASALAINQQNLLMQENQDESVIHEQNMMHGDRENEFASVSNDNNVDEMSYKNDETNAFEIGVDHFSSNDLALTQQGEEEQCEYEAPIPAEDSAQQNVVQSIEQIGHVSENYSEQSVEQQADLL</sequence>
<dbReference type="Gene3D" id="3.30.70.330">
    <property type="match status" value="1"/>
</dbReference>
<keyword evidence="3" id="KW-0175">Coiled coil</keyword>
<dbReference type="STRING" id="471704.A0A195DGB1"/>
<feature type="region of interest" description="Disordered" evidence="4">
    <location>
        <begin position="890"/>
        <end position="913"/>
    </location>
</feature>
<feature type="region of interest" description="Disordered" evidence="4">
    <location>
        <begin position="1286"/>
        <end position="1406"/>
    </location>
</feature>
<dbReference type="PROSITE" id="PS51391">
    <property type="entry name" value="CID"/>
    <property type="match status" value="1"/>
</dbReference>
<dbReference type="GO" id="GO:0003723">
    <property type="term" value="F:RNA binding"/>
    <property type="evidence" value="ECO:0007669"/>
    <property type="project" value="UniProtKB-UniRule"/>
</dbReference>
<feature type="compositionally biased region" description="Polar residues" evidence="4">
    <location>
        <begin position="412"/>
        <end position="434"/>
    </location>
</feature>
<dbReference type="InterPro" id="IPR000504">
    <property type="entry name" value="RRM_dom"/>
</dbReference>
<feature type="compositionally biased region" description="Basic and acidic residues" evidence="4">
    <location>
        <begin position="1055"/>
        <end position="1070"/>
    </location>
</feature>
<evidence type="ECO:0000259" key="6">
    <source>
        <dbReference type="PROSITE" id="PS51391"/>
    </source>
</evidence>
<dbReference type="Gene3D" id="1.25.40.90">
    <property type="match status" value="1"/>
</dbReference>
<feature type="compositionally biased region" description="Basic and acidic residues" evidence="4">
    <location>
        <begin position="1039"/>
        <end position="1048"/>
    </location>
</feature>
<feature type="compositionally biased region" description="Basic and acidic residues" evidence="4">
    <location>
        <begin position="983"/>
        <end position="1008"/>
    </location>
</feature>
<dbReference type="EMBL" id="KQ980886">
    <property type="protein sequence ID" value="KYN11881.1"/>
    <property type="molecule type" value="Genomic_DNA"/>
</dbReference>
<dbReference type="InterPro" id="IPR006569">
    <property type="entry name" value="CID_dom"/>
</dbReference>
<feature type="compositionally biased region" description="Basic and acidic residues" evidence="4">
    <location>
        <begin position="1334"/>
        <end position="1367"/>
    </location>
</feature>
<dbReference type="SMART" id="SM00360">
    <property type="entry name" value="RRM"/>
    <property type="match status" value="1"/>
</dbReference>
<dbReference type="Proteomes" id="UP000078492">
    <property type="component" value="Unassembled WGS sequence"/>
</dbReference>
<feature type="compositionally biased region" description="Low complexity" evidence="4">
    <location>
        <begin position="728"/>
        <end position="739"/>
    </location>
</feature>
<evidence type="ECO:0000256" key="1">
    <source>
        <dbReference type="ARBA" id="ARBA00022884"/>
    </source>
</evidence>
<dbReference type="PANTHER" id="PTHR23140:SF4">
    <property type="entry name" value="PROTEIN CBR-NRD-1"/>
    <property type="match status" value="1"/>
</dbReference>
<evidence type="ECO:0000313" key="7">
    <source>
        <dbReference type="EMBL" id="KYN11881.1"/>
    </source>
</evidence>
<feature type="compositionally biased region" description="Basic and acidic residues" evidence="4">
    <location>
        <begin position="517"/>
        <end position="534"/>
    </location>
</feature>
<dbReference type="InterPro" id="IPR035979">
    <property type="entry name" value="RBD_domain_sf"/>
</dbReference>
<keyword evidence="1 2" id="KW-0694">RNA-binding</keyword>
<dbReference type="Pfam" id="PF00076">
    <property type="entry name" value="RRM_1"/>
    <property type="match status" value="1"/>
</dbReference>
<reference evidence="7 8" key="1">
    <citation type="submission" date="2015-09" db="EMBL/GenBank/DDBJ databases">
        <title>Trachymyrmex cornetzi WGS genome.</title>
        <authorList>
            <person name="Nygaard S."/>
            <person name="Hu H."/>
            <person name="Boomsma J."/>
            <person name="Zhang G."/>
        </authorList>
    </citation>
    <scope>NUCLEOTIDE SEQUENCE [LARGE SCALE GENOMIC DNA]</scope>
    <source>
        <strain evidence="7">Tcor2-1</strain>
        <tissue evidence="7">Whole body</tissue>
    </source>
</reference>
<feature type="region of interest" description="Disordered" evidence="4">
    <location>
        <begin position="1485"/>
        <end position="1508"/>
    </location>
</feature>
<feature type="region of interest" description="Disordered" evidence="4">
    <location>
        <begin position="725"/>
        <end position="760"/>
    </location>
</feature>
<feature type="coiled-coil region" evidence="3">
    <location>
        <begin position="332"/>
        <end position="359"/>
    </location>
</feature>
<proteinExistence type="predicted"/>
<feature type="compositionally biased region" description="Pro residues" evidence="4">
    <location>
        <begin position="1298"/>
        <end position="1308"/>
    </location>
</feature>
<feature type="compositionally biased region" description="Acidic residues" evidence="4">
    <location>
        <begin position="1383"/>
        <end position="1392"/>
    </location>
</feature>
<dbReference type="InterPro" id="IPR051485">
    <property type="entry name" value="SR-CTD_assoc_factor"/>
</dbReference>
<feature type="domain" description="RRM" evidence="5">
    <location>
        <begin position="554"/>
        <end position="626"/>
    </location>
</feature>
<feature type="compositionally biased region" description="Basic and acidic residues" evidence="4">
    <location>
        <begin position="1098"/>
        <end position="1143"/>
    </location>
</feature>
<dbReference type="PANTHER" id="PTHR23140">
    <property type="entry name" value="RNA PROCESSING PROTEIN LD23810P"/>
    <property type="match status" value="1"/>
</dbReference>